<comment type="caution">
    <text evidence="4">The sequence shown here is derived from an EMBL/GenBank/DDBJ whole genome shotgun (WGS) entry which is preliminary data.</text>
</comment>
<dbReference type="GO" id="GO:0006310">
    <property type="term" value="P:DNA recombination"/>
    <property type="evidence" value="ECO:0007669"/>
    <property type="project" value="UniProtKB-KW"/>
</dbReference>
<keyword evidence="2" id="KW-0233">DNA recombination</keyword>
<gene>
    <name evidence="4" type="ORF">FAA86_23365</name>
</gene>
<dbReference type="PANTHER" id="PTHR30349:SF64">
    <property type="entry name" value="PROPHAGE INTEGRASE INTD-RELATED"/>
    <property type="match status" value="1"/>
</dbReference>
<organism evidence="4 5">
    <name type="scientific">Rhizobium rosettiformans W3</name>
    <dbReference type="NCBI Taxonomy" id="538378"/>
    <lineage>
        <taxon>Bacteria</taxon>
        <taxon>Pseudomonadati</taxon>
        <taxon>Pseudomonadota</taxon>
        <taxon>Alphaproteobacteria</taxon>
        <taxon>Hyphomicrobiales</taxon>
        <taxon>Rhizobiaceae</taxon>
        <taxon>Rhizobium/Agrobacterium group</taxon>
        <taxon>Rhizobium</taxon>
    </lineage>
</organism>
<name>A0A4S8PH11_9HYPH</name>
<dbReference type="InterPro" id="IPR002104">
    <property type="entry name" value="Integrase_catalytic"/>
</dbReference>
<dbReference type="PANTHER" id="PTHR30349">
    <property type="entry name" value="PHAGE INTEGRASE-RELATED"/>
    <property type="match status" value="1"/>
</dbReference>
<dbReference type="EMBL" id="STGU01000030">
    <property type="protein sequence ID" value="THV29863.1"/>
    <property type="molecule type" value="Genomic_DNA"/>
</dbReference>
<dbReference type="PROSITE" id="PS51898">
    <property type="entry name" value="TYR_RECOMBINASE"/>
    <property type="match status" value="1"/>
</dbReference>
<evidence type="ECO:0000313" key="4">
    <source>
        <dbReference type="EMBL" id="THV29863.1"/>
    </source>
</evidence>
<dbReference type="InterPro" id="IPR011010">
    <property type="entry name" value="DNA_brk_join_enz"/>
</dbReference>
<proteinExistence type="predicted"/>
<dbReference type="GO" id="GO:0015074">
    <property type="term" value="P:DNA integration"/>
    <property type="evidence" value="ECO:0007669"/>
    <property type="project" value="UniProtKB-KW"/>
</dbReference>
<dbReference type="InterPro" id="IPR013762">
    <property type="entry name" value="Integrase-like_cat_sf"/>
</dbReference>
<evidence type="ECO:0000256" key="1">
    <source>
        <dbReference type="ARBA" id="ARBA00022908"/>
    </source>
</evidence>
<dbReference type="RefSeq" id="WP_136543621.1">
    <property type="nucleotide sequence ID" value="NZ_STGU01000030.1"/>
</dbReference>
<evidence type="ECO:0000256" key="2">
    <source>
        <dbReference type="ARBA" id="ARBA00023172"/>
    </source>
</evidence>
<evidence type="ECO:0000259" key="3">
    <source>
        <dbReference type="PROSITE" id="PS51898"/>
    </source>
</evidence>
<dbReference type="CDD" id="cd00796">
    <property type="entry name" value="INT_Rci_Hp1_C"/>
    <property type="match status" value="1"/>
</dbReference>
<dbReference type="InterPro" id="IPR050090">
    <property type="entry name" value="Tyrosine_recombinase_XerCD"/>
</dbReference>
<sequence length="238" mass="26933">MKNKRYAPGTINRAVILLRFIFNLARRWKITGITENPTADLTLLPTRHRQRFLSRDELRALLVSIKEDENQIAAQAILLLLLTGARRNEVTHATWDLVDWENTTLRVPISKSGKERFINLNDQALGLLRSIKRLLGNRYIFPSPVTGRPSPSLFYPWVRIRDRAGLKDMRLHDLRHSFASFLVNSGVSLYVVQNLLGHTQVRTTQRYAHLDNETLSGAAGLAGKVIETMAVPAFGAEA</sequence>
<reference evidence="4 5" key="1">
    <citation type="submission" date="2019-04" db="EMBL/GenBank/DDBJ databases">
        <title>genome sequence of strain W3.</title>
        <authorList>
            <person name="Gao J."/>
            <person name="Sun J."/>
        </authorList>
    </citation>
    <scope>NUCLEOTIDE SEQUENCE [LARGE SCALE GENOMIC DNA]</scope>
    <source>
        <strain evidence="4 5">W3</strain>
    </source>
</reference>
<dbReference type="Proteomes" id="UP000307378">
    <property type="component" value="Unassembled WGS sequence"/>
</dbReference>
<evidence type="ECO:0000313" key="5">
    <source>
        <dbReference type="Proteomes" id="UP000307378"/>
    </source>
</evidence>
<dbReference type="Gene3D" id="1.10.443.10">
    <property type="entry name" value="Intergrase catalytic core"/>
    <property type="match status" value="1"/>
</dbReference>
<keyword evidence="1" id="KW-0229">DNA integration</keyword>
<accession>A0A4S8PH11</accession>
<dbReference type="SUPFAM" id="SSF56349">
    <property type="entry name" value="DNA breaking-rejoining enzymes"/>
    <property type="match status" value="1"/>
</dbReference>
<dbReference type="Pfam" id="PF00589">
    <property type="entry name" value="Phage_integrase"/>
    <property type="match status" value="1"/>
</dbReference>
<feature type="domain" description="Tyr recombinase" evidence="3">
    <location>
        <begin position="48"/>
        <end position="220"/>
    </location>
</feature>
<dbReference type="GO" id="GO:0003677">
    <property type="term" value="F:DNA binding"/>
    <property type="evidence" value="ECO:0007669"/>
    <property type="project" value="InterPro"/>
</dbReference>
<protein>
    <submittedName>
        <fullName evidence="4">Site-specific integrase</fullName>
    </submittedName>
</protein>
<dbReference type="AlphaFoldDB" id="A0A4S8PH11"/>